<dbReference type="Proteomes" id="UP001161247">
    <property type="component" value="Chromosome 3"/>
</dbReference>
<dbReference type="AlphaFoldDB" id="A0AAV1CUM2"/>
<sequence length="245" mass="27405">MDSNNFWTAPGPALSTISGGGAIPAVTHIGYPAAMDWRTHLQADFRQRVLNKIFDSLIRHLPFQGQEGMEELKEIAIRFEEKIYSTATSQSDYMREISLKMLSMEKENMTSKFPMVNTMQSTAQGQMPPGPSEDQVINGGAMVTNIAPQAVLDAQDWKTQLQADSRERIRNKILCTLMRDLSLSGQGVEEVDKIVMEFQEKMYSVATSQSDYLRKISLKLLSVTKSQIPGNYGKTCADEVAEIEQ</sequence>
<proteinExistence type="predicted"/>
<dbReference type="InterPro" id="IPR044661">
    <property type="entry name" value="MED15a/b/c-like"/>
</dbReference>
<dbReference type="GO" id="GO:0005634">
    <property type="term" value="C:nucleus"/>
    <property type="evidence" value="ECO:0007669"/>
    <property type="project" value="UniProtKB-SubCell"/>
</dbReference>
<dbReference type="Gene3D" id="1.10.246.20">
    <property type="entry name" value="Coactivator CBP, KIX domain"/>
    <property type="match status" value="2"/>
</dbReference>
<dbReference type="PANTHER" id="PTHR33137">
    <property type="entry name" value="MEDIATOR OF RNA POLYMERASE II TRANSCRIPTION SUBUNIT 15A-RELATED"/>
    <property type="match status" value="1"/>
</dbReference>
<protein>
    <submittedName>
        <fullName evidence="4">OLC1v1034827C1</fullName>
    </submittedName>
</protein>
<dbReference type="Pfam" id="PF16987">
    <property type="entry name" value="KIX_2"/>
    <property type="match status" value="2"/>
</dbReference>
<dbReference type="EMBL" id="OX459120">
    <property type="protein sequence ID" value="CAI9098217.1"/>
    <property type="molecule type" value="Genomic_DNA"/>
</dbReference>
<gene>
    <name evidence="4" type="ORF">OLC1_LOCUS8491</name>
</gene>
<evidence type="ECO:0000259" key="3">
    <source>
        <dbReference type="Pfam" id="PF16987"/>
    </source>
</evidence>
<dbReference type="FunFam" id="1.10.246.20:FF:000003">
    <property type="entry name" value="Mediator of RNA polymerase II transcription subunit 15a"/>
    <property type="match status" value="1"/>
</dbReference>
<reference evidence="4" key="1">
    <citation type="submission" date="2023-03" db="EMBL/GenBank/DDBJ databases">
        <authorList>
            <person name="Julca I."/>
        </authorList>
    </citation>
    <scope>NUCLEOTIDE SEQUENCE</scope>
</reference>
<evidence type="ECO:0000256" key="2">
    <source>
        <dbReference type="ARBA" id="ARBA00023242"/>
    </source>
</evidence>
<feature type="domain" description="Mediator complex subunit 15 KIX" evidence="3">
    <location>
        <begin position="155"/>
        <end position="225"/>
    </location>
</feature>
<dbReference type="GO" id="GO:0003713">
    <property type="term" value="F:transcription coactivator activity"/>
    <property type="evidence" value="ECO:0007669"/>
    <property type="project" value="InterPro"/>
</dbReference>
<comment type="subcellular location">
    <subcellularLocation>
        <location evidence="1">Nucleus</location>
    </subcellularLocation>
</comment>
<dbReference type="InterPro" id="IPR036546">
    <property type="entry name" value="MED15_KIX"/>
</dbReference>
<name>A0AAV1CUM2_OLDCO</name>
<evidence type="ECO:0000313" key="4">
    <source>
        <dbReference type="EMBL" id="CAI9098217.1"/>
    </source>
</evidence>
<dbReference type="PANTHER" id="PTHR33137:SF4">
    <property type="entry name" value="MEDIATOR OF RNA POLYMERASE II TRANSCRIPTION SUBUNIT 15A-RELATED"/>
    <property type="match status" value="1"/>
</dbReference>
<evidence type="ECO:0000256" key="1">
    <source>
        <dbReference type="ARBA" id="ARBA00004123"/>
    </source>
</evidence>
<organism evidence="4 5">
    <name type="scientific">Oldenlandia corymbosa var. corymbosa</name>
    <dbReference type="NCBI Taxonomy" id="529605"/>
    <lineage>
        <taxon>Eukaryota</taxon>
        <taxon>Viridiplantae</taxon>
        <taxon>Streptophyta</taxon>
        <taxon>Embryophyta</taxon>
        <taxon>Tracheophyta</taxon>
        <taxon>Spermatophyta</taxon>
        <taxon>Magnoliopsida</taxon>
        <taxon>eudicotyledons</taxon>
        <taxon>Gunneridae</taxon>
        <taxon>Pentapetalae</taxon>
        <taxon>asterids</taxon>
        <taxon>lamiids</taxon>
        <taxon>Gentianales</taxon>
        <taxon>Rubiaceae</taxon>
        <taxon>Rubioideae</taxon>
        <taxon>Spermacoceae</taxon>
        <taxon>Hedyotis-Oldenlandia complex</taxon>
        <taxon>Oldenlandia</taxon>
    </lineage>
</organism>
<accession>A0AAV1CUM2</accession>
<feature type="domain" description="Mediator complex subunit 15 KIX" evidence="3">
    <location>
        <begin position="36"/>
        <end position="111"/>
    </location>
</feature>
<dbReference type="GO" id="GO:0031490">
    <property type="term" value="F:chromatin DNA binding"/>
    <property type="evidence" value="ECO:0007669"/>
    <property type="project" value="InterPro"/>
</dbReference>
<dbReference type="InterPro" id="IPR036529">
    <property type="entry name" value="KIX_dom_sf"/>
</dbReference>
<dbReference type="SUPFAM" id="SSF47040">
    <property type="entry name" value="Kix domain of CBP (creb binding protein)"/>
    <property type="match status" value="1"/>
</dbReference>
<keyword evidence="5" id="KW-1185">Reference proteome</keyword>
<keyword evidence="2" id="KW-0539">Nucleus</keyword>
<evidence type="ECO:0000313" key="5">
    <source>
        <dbReference type="Proteomes" id="UP001161247"/>
    </source>
</evidence>